<feature type="domain" description="Myosin tail" evidence="3">
    <location>
        <begin position="596"/>
        <end position="1010"/>
    </location>
</feature>
<dbReference type="EMBL" id="AFYH01095957">
    <property type="status" value="NOT_ANNOTATED_CDS"/>
    <property type="molecule type" value="Genomic_DNA"/>
</dbReference>
<accession>H3B0D2</accession>
<reference evidence="4" key="2">
    <citation type="submission" date="2025-08" db="UniProtKB">
        <authorList>
            <consortium name="Ensembl"/>
        </authorList>
    </citation>
    <scope>IDENTIFICATION</scope>
</reference>
<dbReference type="PANTHER" id="PTHR46349">
    <property type="entry name" value="CINGULIN-LIKE PROTEIN 1-RELATED"/>
    <property type="match status" value="1"/>
</dbReference>
<dbReference type="GeneTree" id="ENSGT00940000154489"/>
<reference evidence="4" key="3">
    <citation type="submission" date="2025-09" db="UniProtKB">
        <authorList>
            <consortium name="Ensembl"/>
        </authorList>
    </citation>
    <scope>IDENTIFICATION</scope>
</reference>
<reference evidence="5" key="1">
    <citation type="submission" date="2011-08" db="EMBL/GenBank/DDBJ databases">
        <title>The draft genome of Latimeria chalumnae.</title>
        <authorList>
            <person name="Di Palma F."/>
            <person name="Alfoldi J."/>
            <person name="Johnson J."/>
            <person name="Berlin A."/>
            <person name="Gnerre S."/>
            <person name="Jaffe D."/>
            <person name="MacCallum I."/>
            <person name="Young S."/>
            <person name="Walker B.J."/>
            <person name="Lander E."/>
            <person name="Lindblad-Toh K."/>
        </authorList>
    </citation>
    <scope>NUCLEOTIDE SEQUENCE [LARGE SCALE GENOMIC DNA]</scope>
    <source>
        <strain evidence="5">Wild caught</strain>
    </source>
</reference>
<name>H3B0D2_LATCH</name>
<dbReference type="InParanoid" id="H3B0D2"/>
<dbReference type="PANTHER" id="PTHR46349:SF2">
    <property type="entry name" value="CINGULIN-LIKE PROTEIN 1"/>
    <property type="match status" value="1"/>
</dbReference>
<feature type="compositionally biased region" description="Low complexity" evidence="2">
    <location>
        <begin position="282"/>
        <end position="291"/>
    </location>
</feature>
<dbReference type="EMBL" id="AFYH01095959">
    <property type="status" value="NOT_ANNOTATED_CDS"/>
    <property type="molecule type" value="Genomic_DNA"/>
</dbReference>
<dbReference type="Gene3D" id="6.10.250.2420">
    <property type="match status" value="1"/>
</dbReference>
<feature type="compositionally biased region" description="Basic and acidic residues" evidence="2">
    <location>
        <begin position="344"/>
        <end position="353"/>
    </location>
</feature>
<dbReference type="EMBL" id="AFYH01095958">
    <property type="status" value="NOT_ANNOTATED_CDS"/>
    <property type="molecule type" value="Genomic_DNA"/>
</dbReference>
<feature type="compositionally biased region" description="Basic and acidic residues" evidence="2">
    <location>
        <begin position="364"/>
        <end position="374"/>
    </location>
</feature>
<feature type="compositionally biased region" description="Acidic residues" evidence="2">
    <location>
        <begin position="1259"/>
        <end position="1272"/>
    </location>
</feature>
<evidence type="ECO:0000256" key="1">
    <source>
        <dbReference type="ARBA" id="ARBA00023054"/>
    </source>
</evidence>
<feature type="region of interest" description="Disordered" evidence="2">
    <location>
        <begin position="233"/>
        <end position="298"/>
    </location>
</feature>
<organism evidence="4 5">
    <name type="scientific">Latimeria chalumnae</name>
    <name type="common">Coelacanth</name>
    <dbReference type="NCBI Taxonomy" id="7897"/>
    <lineage>
        <taxon>Eukaryota</taxon>
        <taxon>Metazoa</taxon>
        <taxon>Chordata</taxon>
        <taxon>Craniata</taxon>
        <taxon>Vertebrata</taxon>
        <taxon>Euteleostomi</taxon>
        <taxon>Coelacanthiformes</taxon>
        <taxon>Coelacanthidae</taxon>
        <taxon>Latimeria</taxon>
    </lineage>
</organism>
<dbReference type="InterPro" id="IPR002928">
    <property type="entry name" value="Myosin_tail"/>
</dbReference>
<dbReference type="Ensembl" id="ENSLACT00000015459.1">
    <property type="protein sequence ID" value="ENSLACP00000015353.1"/>
    <property type="gene ID" value="ENSLACG00000013518.1"/>
</dbReference>
<dbReference type="GO" id="GO:0005923">
    <property type="term" value="C:bicellular tight junction"/>
    <property type="evidence" value="ECO:0007669"/>
    <property type="project" value="TreeGrafter"/>
</dbReference>
<feature type="region of interest" description="Disordered" evidence="2">
    <location>
        <begin position="577"/>
        <end position="597"/>
    </location>
</feature>
<evidence type="ECO:0000259" key="3">
    <source>
        <dbReference type="Pfam" id="PF01576"/>
    </source>
</evidence>
<evidence type="ECO:0000313" key="4">
    <source>
        <dbReference type="Ensembl" id="ENSLACP00000015353.1"/>
    </source>
</evidence>
<feature type="region of interest" description="Disordered" evidence="2">
    <location>
        <begin position="64"/>
        <end position="103"/>
    </location>
</feature>
<sequence>MDPYIANVNPSKEVNALETHSMPGIEYGTNLKKSQGSKPGTYGVSIRVQGIGGHPYVVLNNRDEQSKYQPSENSYSDTSLESSKTHTDTNGNKLKGRDNGEVVLPENPFAEPHRSQKQMQLNISQNGVSEFKDRPIKGSTLLNFQKHPELLQPYDPEKNCLNIDTYQSQYNKSPLVSDVEMKKNASSKLLPSNNMYSRPVESVKLNNDSYNCCKHVKDLKQVSKTESMTVGSTEVLKSDGGSQNISNSVSNQEPRKQRPDVLPLRRQESAGPVLEMSRSRRSSTSSTTPTSVGSLNKLSIEDQEDALYAEHVNRHENRRYIPFVPGTGRDIDTGSILGVDQLIDKFDGKDSPQRRGRSARRNRINPEDRKRSRSVDSAFPLGLPDSSDYLHDFRTNFGKSNERLLRPSQLRLQKSSPQDSDITTRDKLHIKHSFSSGGLGKTQQLDPEVQKSNLSLNYHNQNKYNGPIPYVSKDSLLGNIKKAKEEIKSISKVQLQPRVALRPVSGTGSTAGISSNREEQVTPDILKGQQELSQQTNEETAKQILFNYLKDGSSDNDDATKKKVNLVFEKIQTLKSRAAGSVQADDKQSSNPPADVRVLQEQKNELEREVSELKRKLEQETKHQQNIKEETDRTRANLKDLQQQLEESVEESNRLRERLSQNEKELRNNLEELFQVKMEREQYQSEIRDLQDQLSEMHDELDHANVSEIAAEEKAALLQELMQMKQSLQETFTAKEQQEELLRKRERELTALKGALKQEVSSHDQELDQLKEHYEKELQKLRKCVEETKQNGSVLANEKMVTEQMKNAAENQVKELMEENKKLEREISELEGEISKLKQTINDMKSEESQMKDKIKQLEAEKKQLENAMEDVGNQEQEMESVKRTLESRLEEVQRRLSKVIREHQDLTEKLKEEVNQKEVLKKTKKEMEAERWKLDKTIEKLQKEMAEIMDFSRKSTLELQNQLNEYKEKNRKEISDLQRQLKDKSMEVEKYCLTAKKLQDEIHHLERELEDCGRERDESVAKSQQLKLEVTDLKLELESKTHVKEDRSRQFKLMEEKVSLLEADLEEERSNVDQLTDRITRSKEQIEQMRNELLHEKAARQDLECDKIALERQNKDLKSRVAHLEGSQRSSKDGIVAQLELRIQELEERLECEERDRNNLQLANRRYERRVKELLMQVDDDHLTLNDQKDQLNLRLKMLKRKVDEAEEEIDKLENAKKKLQRELEEQMEANDQLQAQLNTLKKDLRKRKSTPTKILNDIDDEEEDDDDFSTDGDSLYGAASAYKLSRES</sequence>
<evidence type="ECO:0000256" key="2">
    <source>
        <dbReference type="SAM" id="MobiDB-lite"/>
    </source>
</evidence>
<gene>
    <name evidence="4" type="primary">CGNL1</name>
</gene>
<dbReference type="EMBL" id="AFYH01095960">
    <property type="status" value="NOT_ANNOTATED_CDS"/>
    <property type="molecule type" value="Genomic_DNA"/>
</dbReference>
<dbReference type="Gene3D" id="1.20.5.340">
    <property type="match status" value="1"/>
</dbReference>
<keyword evidence="5" id="KW-1185">Reference proteome</keyword>
<feature type="compositionally biased region" description="Polar residues" evidence="2">
    <location>
        <begin position="240"/>
        <end position="252"/>
    </location>
</feature>
<feature type="domain" description="Myosin tail" evidence="3">
    <location>
        <begin position="1024"/>
        <end position="1245"/>
    </location>
</feature>
<dbReference type="HOGENOM" id="CLU_002036_2_1_1"/>
<evidence type="ECO:0000313" key="5">
    <source>
        <dbReference type="Proteomes" id="UP000008672"/>
    </source>
</evidence>
<dbReference type="STRING" id="7897.ENSLACP00000015353"/>
<dbReference type="eggNOG" id="ENOG502QSXG">
    <property type="taxonomic scope" value="Eukaryota"/>
</dbReference>
<dbReference type="OMA" id="SEQNQVG"/>
<protein>
    <submittedName>
        <fullName evidence="4">Cingulin like 1</fullName>
    </submittedName>
</protein>
<feature type="compositionally biased region" description="Basic residues" evidence="2">
    <location>
        <begin position="354"/>
        <end position="363"/>
    </location>
</feature>
<feature type="region of interest" description="Disordered" evidence="2">
    <location>
        <begin position="344"/>
        <end position="381"/>
    </location>
</feature>
<dbReference type="Pfam" id="PF01576">
    <property type="entry name" value="Myosin_tail_1"/>
    <property type="match status" value="2"/>
</dbReference>
<feature type="compositionally biased region" description="Polar residues" evidence="2">
    <location>
        <begin position="67"/>
        <end position="92"/>
    </location>
</feature>
<dbReference type="GO" id="GO:0150105">
    <property type="term" value="P:protein localization to cell-cell junction"/>
    <property type="evidence" value="ECO:0007669"/>
    <property type="project" value="TreeGrafter"/>
</dbReference>
<proteinExistence type="predicted"/>
<dbReference type="FunCoup" id="H3B0D2">
    <property type="interactions" value="169"/>
</dbReference>
<keyword evidence="1" id="KW-0175">Coiled coil</keyword>
<dbReference type="GO" id="GO:0016459">
    <property type="term" value="C:myosin complex"/>
    <property type="evidence" value="ECO:0007669"/>
    <property type="project" value="InterPro"/>
</dbReference>
<feature type="region of interest" description="Disordered" evidence="2">
    <location>
        <begin position="1243"/>
        <end position="1290"/>
    </location>
</feature>
<feature type="compositionally biased region" description="Basic and acidic residues" evidence="2">
    <location>
        <begin position="253"/>
        <end position="268"/>
    </location>
</feature>
<dbReference type="Bgee" id="ENSLACG00000013518">
    <property type="expression patterns" value="Expressed in pectoral fin and 3 other cell types or tissues"/>
</dbReference>
<dbReference type="Proteomes" id="UP000008672">
    <property type="component" value="Unassembled WGS sequence"/>
</dbReference>